<dbReference type="RefSeq" id="WP_021460905.1">
    <property type="nucleotide sequence ID" value="NZ_CP126975.1"/>
</dbReference>
<gene>
    <name evidence="2" type="ORF">JP32_10865</name>
    <name evidence="3" type="ORF">QP018_09615</name>
</gene>
<sequence>MSWEVLTILSMATVTYSTRLLGFFLLQKKQLSPTAKNLLAQVPACVLISVIAPEFTSSNPADWIGLIITFLAAIRFSFLPTVIIGIIATGIARHFLG</sequence>
<keyword evidence="1" id="KW-0812">Transmembrane</keyword>
<reference evidence="3 5" key="2">
    <citation type="submission" date="2023-06" db="EMBL/GenBank/DDBJ databases">
        <title>Complete Genome Sequence of Gallibacterium anatis Strain BJF12, Isolated from a chicken with diarrhea.</title>
        <authorList>
            <person name="Guo F."/>
            <person name="Bu W."/>
            <person name="Xu F."/>
            <person name="Wen T."/>
        </authorList>
    </citation>
    <scope>NUCLEOTIDE SEQUENCE [LARGE SCALE GENOMIC DNA]</scope>
    <source>
        <strain evidence="3 5">BJF12</strain>
    </source>
</reference>
<name>A0A0A2XG77_9PAST</name>
<keyword evidence="1" id="KW-0472">Membrane</keyword>
<keyword evidence="5" id="KW-1185">Reference proteome</keyword>
<dbReference type="EMBL" id="JPXS01000068">
    <property type="protein sequence ID" value="KGQ29635.1"/>
    <property type="molecule type" value="Genomic_DNA"/>
</dbReference>
<feature type="transmembrane region" description="Helical" evidence="1">
    <location>
        <begin position="6"/>
        <end position="26"/>
    </location>
</feature>
<keyword evidence="1" id="KW-1133">Transmembrane helix</keyword>
<evidence type="ECO:0000313" key="4">
    <source>
        <dbReference type="Proteomes" id="UP000030526"/>
    </source>
</evidence>
<proteinExistence type="predicted"/>
<dbReference type="AlphaFoldDB" id="A0A0A2XG77"/>
<protein>
    <submittedName>
        <fullName evidence="3">AzlD family protein</fullName>
    </submittedName>
    <submittedName>
        <fullName evidence="2">Membrane protein</fullName>
    </submittedName>
</protein>
<feature type="transmembrane region" description="Helical" evidence="1">
    <location>
        <begin position="38"/>
        <end position="57"/>
    </location>
</feature>
<feature type="transmembrane region" description="Helical" evidence="1">
    <location>
        <begin position="63"/>
        <end position="92"/>
    </location>
</feature>
<dbReference type="Proteomes" id="UP001226750">
    <property type="component" value="Chromosome"/>
</dbReference>
<dbReference type="Pfam" id="PF05437">
    <property type="entry name" value="AzlD"/>
    <property type="match status" value="1"/>
</dbReference>
<organism evidence="2 4">
    <name type="scientific">Gallibacterium anatis</name>
    <dbReference type="NCBI Taxonomy" id="750"/>
    <lineage>
        <taxon>Bacteria</taxon>
        <taxon>Pseudomonadati</taxon>
        <taxon>Pseudomonadota</taxon>
        <taxon>Gammaproteobacteria</taxon>
        <taxon>Pasteurellales</taxon>
        <taxon>Pasteurellaceae</taxon>
        <taxon>Gallibacterium</taxon>
    </lineage>
</organism>
<accession>A0A0A2XG77</accession>
<evidence type="ECO:0000313" key="5">
    <source>
        <dbReference type="Proteomes" id="UP001226750"/>
    </source>
</evidence>
<dbReference type="EMBL" id="CP126975">
    <property type="protein sequence ID" value="WIM79022.1"/>
    <property type="molecule type" value="Genomic_DNA"/>
</dbReference>
<evidence type="ECO:0000313" key="3">
    <source>
        <dbReference type="EMBL" id="WIM79022.1"/>
    </source>
</evidence>
<dbReference type="Proteomes" id="UP000030526">
    <property type="component" value="Unassembled WGS sequence"/>
</dbReference>
<reference evidence="2 4" key="1">
    <citation type="submission" date="2014-08" db="EMBL/GenBank/DDBJ databases">
        <title>Chaperone-usher fimbriae in a diverse selection of Gallibacterium genomes.</title>
        <authorList>
            <person name="Kudirkiene E."/>
            <person name="Bager R.J."/>
            <person name="Johnson T.J."/>
            <person name="Bojesen A.M."/>
        </authorList>
    </citation>
    <scope>NUCLEOTIDE SEQUENCE [LARGE SCALE GENOMIC DNA]</scope>
    <source>
        <strain evidence="2 4">20558/3kl.</strain>
    </source>
</reference>
<dbReference type="InterPro" id="IPR008407">
    <property type="entry name" value="Brnchd-chn_aa_trnsp_AzlD"/>
</dbReference>
<evidence type="ECO:0000256" key="1">
    <source>
        <dbReference type="SAM" id="Phobius"/>
    </source>
</evidence>
<evidence type="ECO:0000313" key="2">
    <source>
        <dbReference type="EMBL" id="KGQ29635.1"/>
    </source>
</evidence>